<keyword evidence="2" id="KW-1185">Reference proteome</keyword>
<evidence type="ECO:0000313" key="1">
    <source>
        <dbReference type="EMBL" id="CAH1110751.1"/>
    </source>
</evidence>
<dbReference type="EMBL" id="OV651817">
    <property type="protein sequence ID" value="CAH1110751.1"/>
    <property type="molecule type" value="Genomic_DNA"/>
</dbReference>
<protein>
    <submittedName>
        <fullName evidence="1">Uncharacterized protein</fullName>
    </submittedName>
</protein>
<reference evidence="1" key="1">
    <citation type="submission" date="2022-01" db="EMBL/GenBank/DDBJ databases">
        <authorList>
            <person name="King R."/>
        </authorList>
    </citation>
    <scope>NUCLEOTIDE SEQUENCE</scope>
</reference>
<dbReference type="OrthoDB" id="6763127at2759"/>
<organism evidence="1 2">
    <name type="scientific">Psylliodes chrysocephalus</name>
    <dbReference type="NCBI Taxonomy" id="3402493"/>
    <lineage>
        <taxon>Eukaryota</taxon>
        <taxon>Metazoa</taxon>
        <taxon>Ecdysozoa</taxon>
        <taxon>Arthropoda</taxon>
        <taxon>Hexapoda</taxon>
        <taxon>Insecta</taxon>
        <taxon>Pterygota</taxon>
        <taxon>Neoptera</taxon>
        <taxon>Endopterygota</taxon>
        <taxon>Coleoptera</taxon>
        <taxon>Polyphaga</taxon>
        <taxon>Cucujiformia</taxon>
        <taxon>Chrysomeloidea</taxon>
        <taxon>Chrysomelidae</taxon>
        <taxon>Galerucinae</taxon>
        <taxon>Alticini</taxon>
        <taxon>Psylliodes</taxon>
    </lineage>
</organism>
<sequence>MRLARRKQPYKVIPLEYHDFIDFKKLSRGQQILSVRTSDSGNSTKWTDIMELKVKKSDPFKIFFKNSHLQEDFDLLTLKRLQTDLEPLNRELQNLKADKYYVKGLCQ</sequence>
<dbReference type="Proteomes" id="UP001153636">
    <property type="component" value="Chromosome 5"/>
</dbReference>
<accession>A0A9P0GHA2</accession>
<gene>
    <name evidence="1" type="ORF">PSYICH_LOCUS11687</name>
</gene>
<evidence type="ECO:0000313" key="2">
    <source>
        <dbReference type="Proteomes" id="UP001153636"/>
    </source>
</evidence>
<proteinExistence type="predicted"/>
<dbReference type="AlphaFoldDB" id="A0A9P0GHA2"/>
<name>A0A9P0GHA2_9CUCU</name>